<dbReference type="PANTHER" id="PTHR43031:SF18">
    <property type="entry name" value="RHODANESE-RELATED SULFURTRANSFERASES"/>
    <property type="match status" value="1"/>
</dbReference>
<comment type="caution">
    <text evidence="2">The sequence shown here is derived from an EMBL/GenBank/DDBJ whole genome shotgun (WGS) entry which is preliminary data.</text>
</comment>
<dbReference type="SUPFAM" id="SSF52821">
    <property type="entry name" value="Rhodanese/Cell cycle control phosphatase"/>
    <property type="match status" value="1"/>
</dbReference>
<keyword evidence="3" id="KW-1185">Reference proteome</keyword>
<dbReference type="Proteomes" id="UP000462066">
    <property type="component" value="Unassembled WGS sequence"/>
</dbReference>
<protein>
    <recommendedName>
        <fullName evidence="1">Rhodanese domain-containing protein</fullName>
    </recommendedName>
</protein>
<dbReference type="PROSITE" id="PS50206">
    <property type="entry name" value="RHODANESE_3"/>
    <property type="match status" value="1"/>
</dbReference>
<proteinExistence type="predicted"/>
<reference evidence="2 3" key="1">
    <citation type="submission" date="2017-10" db="EMBL/GenBank/DDBJ databases">
        <title>Whole genome sequencing of Pseudoxanthomonas broegbernensis DSM 12573(T).</title>
        <authorList>
            <person name="Kumar S."/>
            <person name="Bansal K."/>
            <person name="Kaur A."/>
            <person name="Patil P."/>
            <person name="Sharma S."/>
            <person name="Patil P.B."/>
        </authorList>
    </citation>
    <scope>NUCLEOTIDE SEQUENCE [LARGE SCALE GENOMIC DNA]</scope>
    <source>
        <strain evidence="2 3">DSM 12573</strain>
    </source>
</reference>
<dbReference type="AlphaFoldDB" id="A0A7V8GNE3"/>
<dbReference type="InterPro" id="IPR001763">
    <property type="entry name" value="Rhodanese-like_dom"/>
</dbReference>
<evidence type="ECO:0000259" key="1">
    <source>
        <dbReference type="PROSITE" id="PS50206"/>
    </source>
</evidence>
<organism evidence="2 3">
    <name type="scientific">Pseudoxanthomonas broegbernensis</name>
    <dbReference type="NCBI Taxonomy" id="83619"/>
    <lineage>
        <taxon>Bacteria</taxon>
        <taxon>Pseudomonadati</taxon>
        <taxon>Pseudomonadota</taxon>
        <taxon>Gammaproteobacteria</taxon>
        <taxon>Lysobacterales</taxon>
        <taxon>Lysobacteraceae</taxon>
        <taxon>Pseudoxanthomonas</taxon>
    </lineage>
</organism>
<sequence length="139" mass="14708">MAFAGRHPMLSLALVGLTLAIVYTEIARLLRGYTSLKPAELPALMNQHGALVVDLSAIADFEKGHIAGSRNLTPSQFDPQGKLLAGARQSPVVLVCRNGMASTAAARKLKKAGFEQVYWLDGGIGAWQAASLPLVKGRA</sequence>
<dbReference type="SMART" id="SM00450">
    <property type="entry name" value="RHOD"/>
    <property type="match status" value="1"/>
</dbReference>
<evidence type="ECO:0000313" key="3">
    <source>
        <dbReference type="Proteomes" id="UP000462066"/>
    </source>
</evidence>
<accession>A0A7V8GNE3</accession>
<dbReference type="InterPro" id="IPR050229">
    <property type="entry name" value="GlpE_sulfurtransferase"/>
</dbReference>
<gene>
    <name evidence="2" type="ORF">B1992_06275</name>
</gene>
<evidence type="ECO:0000313" key="2">
    <source>
        <dbReference type="EMBL" id="KAF1687056.1"/>
    </source>
</evidence>
<dbReference type="Pfam" id="PF00581">
    <property type="entry name" value="Rhodanese"/>
    <property type="match status" value="1"/>
</dbReference>
<dbReference type="InterPro" id="IPR036873">
    <property type="entry name" value="Rhodanese-like_dom_sf"/>
</dbReference>
<name>A0A7V8GNE3_9GAMM</name>
<dbReference type="CDD" id="cd00158">
    <property type="entry name" value="RHOD"/>
    <property type="match status" value="1"/>
</dbReference>
<feature type="domain" description="Rhodanese" evidence="1">
    <location>
        <begin position="46"/>
        <end position="136"/>
    </location>
</feature>
<dbReference type="EMBL" id="MWIP01000004">
    <property type="protein sequence ID" value="KAF1687056.1"/>
    <property type="molecule type" value="Genomic_DNA"/>
</dbReference>
<dbReference type="PANTHER" id="PTHR43031">
    <property type="entry name" value="FAD-DEPENDENT OXIDOREDUCTASE"/>
    <property type="match status" value="1"/>
</dbReference>
<dbReference type="Gene3D" id="3.40.250.10">
    <property type="entry name" value="Rhodanese-like domain"/>
    <property type="match status" value="1"/>
</dbReference>